<dbReference type="GeneID" id="55611327"/>
<name>A0A385E2N5_9CAUD</name>
<keyword evidence="3" id="KW-1185">Reference proteome</keyword>
<dbReference type="RefSeq" id="YP_009841108.1">
    <property type="nucleotide sequence ID" value="NC_048729.1"/>
</dbReference>
<sequence length="315" mass="35796">MRIRSTKPEFWRSRTIAQLDWDTRLVLKALESYVDDNGVGKDNVVIFCADAFPHDLAKSSEICAKVSRSLSRLSEAGLIVRYSISGEELVYVRHWKKWQYIDKPNKGRYQRPDGTKDYREPVDESIGAGQGVTDPVASNSPVEIRETFANTARNVPEDCPQIQSEEQRNRGTEEQGLKDLSDPDGSDVPALELAVTEDDFPNTFKAIYPRDFEEWWQHYPRKDAKKSALEAWKRACKRANKQMLIDGAIRYANDPNRVPRFTKQPTTWLNGDCWLSESLPGSDDYPNGMAPGEAKVMGWLALGNDDHDERKAIGQ</sequence>
<protein>
    <submittedName>
        <fullName evidence="2">Helix-turn-helix DNA-binding domain protein</fullName>
    </submittedName>
</protein>
<reference evidence="3" key="1">
    <citation type="submission" date="2018-07" db="EMBL/GenBank/DDBJ databases">
        <authorList>
            <person name="Blumer L.S."/>
            <person name="Peister A."/>
            <person name="Ashby L.E."/>
            <person name="Bailey J.T."/>
            <person name="Douglas N.T.IV."/>
            <person name="Edwards J.M."/>
            <person name="Farrar A.M."/>
            <person name="Ford C."/>
            <person name="Frazier A.Jr."/>
            <person name="Freeman K.M."/>
            <person name="Hawkins D.A."/>
            <person name="Hoover D."/>
            <person name="Jones M.S."/>
            <person name="Magruder T.J."/>
            <person name="Phipps S.A."/>
            <person name="Ridley T.A."/>
            <person name="Scott S.M."/>
            <person name="Singleton G.II."/>
            <person name="Smith C.P."/>
            <person name="White Q.C."/>
            <person name="Wright J.K."/>
            <person name="Garlena R.A."/>
            <person name="Russell D.A."/>
            <person name="Pope W.H."/>
            <person name="Jacobs-Sera D."/>
            <person name="Hatfull G.F."/>
        </authorList>
    </citation>
    <scope>NUCLEOTIDE SEQUENCE [LARGE SCALE GENOMIC DNA]</scope>
</reference>
<feature type="region of interest" description="Disordered" evidence="1">
    <location>
        <begin position="150"/>
        <end position="188"/>
    </location>
</feature>
<evidence type="ECO:0000313" key="2">
    <source>
        <dbReference type="EMBL" id="AXQ64989.1"/>
    </source>
</evidence>
<accession>A0A385E2N5</accession>
<feature type="compositionally biased region" description="Basic and acidic residues" evidence="1">
    <location>
        <begin position="165"/>
        <end position="181"/>
    </location>
</feature>
<proteinExistence type="predicted"/>
<dbReference type="EMBL" id="MH651187">
    <property type="protein sequence ID" value="AXQ64989.1"/>
    <property type="molecule type" value="Genomic_DNA"/>
</dbReference>
<dbReference type="GO" id="GO:0003677">
    <property type="term" value="F:DNA binding"/>
    <property type="evidence" value="ECO:0007669"/>
    <property type="project" value="UniProtKB-KW"/>
</dbReference>
<evidence type="ECO:0000256" key="1">
    <source>
        <dbReference type="SAM" id="MobiDB-lite"/>
    </source>
</evidence>
<gene>
    <name evidence="2" type="primary">83</name>
    <name evidence="2" type="ORF">SEA_RENAUD18_83</name>
</gene>
<dbReference type="Proteomes" id="UP000262077">
    <property type="component" value="Segment"/>
</dbReference>
<evidence type="ECO:0000313" key="3">
    <source>
        <dbReference type="Proteomes" id="UP000262077"/>
    </source>
</evidence>
<dbReference type="KEGG" id="vg:55611327"/>
<organism evidence="2 3">
    <name type="scientific">Mycobacterium phage Renaud18</name>
    <dbReference type="NCBI Taxonomy" id="2301701"/>
    <lineage>
        <taxon>Viruses</taxon>
        <taxon>Duplodnaviria</taxon>
        <taxon>Heunggongvirae</taxon>
        <taxon>Uroviricota</taxon>
        <taxon>Caudoviricetes</taxon>
        <taxon>Gracegardnervirinae</taxon>
        <taxon>Thetabobvirus</taxon>
        <taxon>Thetabobvirus renaud18</taxon>
        <taxon>Mycobacterium virus Renaud18</taxon>
    </lineage>
</organism>
<keyword evidence="2" id="KW-0238">DNA-binding</keyword>